<evidence type="ECO:0000256" key="1">
    <source>
        <dbReference type="ARBA" id="ARBA00004651"/>
    </source>
</evidence>
<evidence type="ECO:0000256" key="9">
    <source>
        <dbReference type="ARBA" id="ARBA00023170"/>
    </source>
</evidence>
<evidence type="ECO:0000256" key="4">
    <source>
        <dbReference type="ARBA" id="ARBA00022475"/>
    </source>
</evidence>
<dbReference type="SMART" id="SM00918">
    <property type="entry name" value="Lig_chan-Glu_bd"/>
    <property type="match status" value="1"/>
</dbReference>
<keyword evidence="8 13" id="KW-0472">Membrane</keyword>
<keyword evidence="5 13" id="KW-0812">Transmembrane</keyword>
<evidence type="ECO:0000256" key="8">
    <source>
        <dbReference type="ARBA" id="ARBA00023136"/>
    </source>
</evidence>
<protein>
    <recommendedName>
        <fullName evidence="14">Ionotropic glutamate receptor L-glutamate and glycine-binding domain-containing protein</fullName>
    </recommendedName>
</protein>
<keyword evidence="12" id="KW-0407">Ion channel</keyword>
<keyword evidence="4" id="KW-1003">Cell membrane</keyword>
<evidence type="ECO:0000256" key="7">
    <source>
        <dbReference type="ARBA" id="ARBA00023065"/>
    </source>
</evidence>
<keyword evidence="3" id="KW-0813">Transport</keyword>
<evidence type="ECO:0000313" key="15">
    <source>
        <dbReference type="EMBL" id="MPC14145.1"/>
    </source>
</evidence>
<gene>
    <name evidence="15" type="ORF">E2C01_006902</name>
</gene>
<evidence type="ECO:0000256" key="2">
    <source>
        <dbReference type="ARBA" id="ARBA00008685"/>
    </source>
</evidence>
<evidence type="ECO:0000256" key="13">
    <source>
        <dbReference type="SAM" id="Phobius"/>
    </source>
</evidence>
<dbReference type="InterPro" id="IPR019594">
    <property type="entry name" value="Glu/Gly-bd"/>
</dbReference>
<dbReference type="OrthoDB" id="6117597at2759"/>
<evidence type="ECO:0000256" key="11">
    <source>
        <dbReference type="ARBA" id="ARBA00023286"/>
    </source>
</evidence>
<dbReference type="Pfam" id="PF10613">
    <property type="entry name" value="Lig_chan-Glu_bd"/>
    <property type="match status" value="1"/>
</dbReference>
<keyword evidence="9" id="KW-0675">Receptor</keyword>
<dbReference type="InterPro" id="IPR001320">
    <property type="entry name" value="Iontro_rcpt_C"/>
</dbReference>
<comment type="similarity">
    <text evidence="2">Belongs to the glutamate-gated ion channel (TC 1.A.10.1) family.</text>
</comment>
<dbReference type="Proteomes" id="UP000324222">
    <property type="component" value="Unassembled WGS sequence"/>
</dbReference>
<feature type="domain" description="Ionotropic glutamate receptor L-glutamate and glycine-binding" evidence="14">
    <location>
        <begin position="204"/>
        <end position="260"/>
    </location>
</feature>
<name>A0A5B7CYK2_PORTR</name>
<keyword evidence="10" id="KW-0325">Glycoprotein</keyword>
<evidence type="ECO:0000256" key="12">
    <source>
        <dbReference type="ARBA" id="ARBA00023303"/>
    </source>
</evidence>
<dbReference type="GO" id="GO:0050906">
    <property type="term" value="P:detection of stimulus involved in sensory perception"/>
    <property type="evidence" value="ECO:0007669"/>
    <property type="project" value="UniProtKB-ARBA"/>
</dbReference>
<accession>A0A5B7CYK2</accession>
<dbReference type="PANTHER" id="PTHR42643:SF35">
    <property type="entry name" value="IONOTROPIC RECEPTOR 68A, ISOFORM A"/>
    <property type="match status" value="1"/>
</dbReference>
<keyword evidence="16" id="KW-1185">Reference proteome</keyword>
<dbReference type="EMBL" id="VSRR010000331">
    <property type="protein sequence ID" value="MPC14145.1"/>
    <property type="molecule type" value="Genomic_DNA"/>
</dbReference>
<sequence>MAMEDFPKGVFPSRLVLQAVEDAISVLMRDGLVVVLHDGQSNTENVLQGVLASLGVQLILVDLGYPGVTEAVWLGDFNSAFYVHLLIFDDPATVEDFLEWVPEHTWAPRQLLLLNINWSLNATTILSHPRLRHSSFLTLLQPHLKAGGAPAYRILTYETFKPGNKIVHRGNLSPSSSFSSLFPDRFSTFHGHHFQISSWIDDFPYIIKGETLNDTYGIGVNMLNDIANIYNFTYQLSEQSEDGMWGDLSNGSWRGMIGERFLHQCDEHHERPVSCRGLQRALQCGWFLVSVEESTPSSEVVVYRLPPELDVASPSQVHRESKVSLNRMYLEVMKIVLHQNSMQPSSVTSVRIFLGVWFLAAMVLFISYTGNLVAYITVPAKPQMLTMVDQLAEADVMGASFPYTPRPGRHPGPDQELRPLDPCFSLFETSSG</sequence>
<dbReference type="GO" id="GO:0015276">
    <property type="term" value="F:ligand-gated monoatomic ion channel activity"/>
    <property type="evidence" value="ECO:0007669"/>
    <property type="project" value="InterPro"/>
</dbReference>
<evidence type="ECO:0000256" key="6">
    <source>
        <dbReference type="ARBA" id="ARBA00022989"/>
    </source>
</evidence>
<comment type="caution">
    <text evidence="15">The sequence shown here is derived from an EMBL/GenBank/DDBJ whole genome shotgun (WGS) entry which is preliminary data.</text>
</comment>
<evidence type="ECO:0000256" key="10">
    <source>
        <dbReference type="ARBA" id="ARBA00023180"/>
    </source>
</evidence>
<keyword evidence="7" id="KW-0406">Ion transport</keyword>
<keyword evidence="11" id="KW-1071">Ligand-gated ion channel</keyword>
<evidence type="ECO:0000256" key="3">
    <source>
        <dbReference type="ARBA" id="ARBA00022448"/>
    </source>
</evidence>
<organism evidence="15 16">
    <name type="scientific">Portunus trituberculatus</name>
    <name type="common">Swimming crab</name>
    <name type="synonym">Neptunus trituberculatus</name>
    <dbReference type="NCBI Taxonomy" id="210409"/>
    <lineage>
        <taxon>Eukaryota</taxon>
        <taxon>Metazoa</taxon>
        <taxon>Ecdysozoa</taxon>
        <taxon>Arthropoda</taxon>
        <taxon>Crustacea</taxon>
        <taxon>Multicrustacea</taxon>
        <taxon>Malacostraca</taxon>
        <taxon>Eumalacostraca</taxon>
        <taxon>Eucarida</taxon>
        <taxon>Decapoda</taxon>
        <taxon>Pleocyemata</taxon>
        <taxon>Brachyura</taxon>
        <taxon>Eubrachyura</taxon>
        <taxon>Portunoidea</taxon>
        <taxon>Portunidae</taxon>
        <taxon>Portuninae</taxon>
        <taxon>Portunus</taxon>
    </lineage>
</organism>
<dbReference type="Gene3D" id="1.10.287.70">
    <property type="match status" value="1"/>
</dbReference>
<proteinExistence type="inferred from homology"/>
<dbReference type="Pfam" id="PF00060">
    <property type="entry name" value="Lig_chan"/>
    <property type="match status" value="1"/>
</dbReference>
<evidence type="ECO:0000256" key="5">
    <source>
        <dbReference type="ARBA" id="ARBA00022692"/>
    </source>
</evidence>
<reference evidence="15 16" key="1">
    <citation type="submission" date="2019-05" db="EMBL/GenBank/DDBJ databases">
        <title>Another draft genome of Portunus trituberculatus and its Hox gene families provides insights of decapod evolution.</title>
        <authorList>
            <person name="Jeong J.-H."/>
            <person name="Song I."/>
            <person name="Kim S."/>
            <person name="Choi T."/>
            <person name="Kim D."/>
            <person name="Ryu S."/>
            <person name="Kim W."/>
        </authorList>
    </citation>
    <scope>NUCLEOTIDE SEQUENCE [LARGE SCALE GENOMIC DNA]</scope>
    <source>
        <tissue evidence="15">Muscle</tissue>
    </source>
</reference>
<comment type="subcellular location">
    <subcellularLocation>
        <location evidence="1">Cell membrane</location>
        <topology evidence="1">Multi-pass membrane protein</topology>
    </subcellularLocation>
</comment>
<evidence type="ECO:0000259" key="14">
    <source>
        <dbReference type="SMART" id="SM00918"/>
    </source>
</evidence>
<dbReference type="AlphaFoldDB" id="A0A5B7CYK2"/>
<evidence type="ECO:0000313" key="16">
    <source>
        <dbReference type="Proteomes" id="UP000324222"/>
    </source>
</evidence>
<feature type="transmembrane region" description="Helical" evidence="13">
    <location>
        <begin position="352"/>
        <end position="378"/>
    </location>
</feature>
<dbReference type="Gene3D" id="3.40.190.10">
    <property type="entry name" value="Periplasmic binding protein-like II"/>
    <property type="match status" value="1"/>
</dbReference>
<dbReference type="GO" id="GO:0005886">
    <property type="term" value="C:plasma membrane"/>
    <property type="evidence" value="ECO:0007669"/>
    <property type="project" value="UniProtKB-SubCell"/>
</dbReference>
<keyword evidence="6 13" id="KW-1133">Transmembrane helix</keyword>
<dbReference type="InterPro" id="IPR052192">
    <property type="entry name" value="Insect_Ionotropic_Sensory_Rcpt"/>
</dbReference>
<dbReference type="PANTHER" id="PTHR42643">
    <property type="entry name" value="IONOTROPIC RECEPTOR 20A-RELATED"/>
    <property type="match status" value="1"/>
</dbReference>